<feature type="region of interest" description="Disordered" evidence="1">
    <location>
        <begin position="33"/>
        <end position="60"/>
    </location>
</feature>
<evidence type="ECO:0000313" key="4">
    <source>
        <dbReference type="Proteomes" id="UP000018721"/>
    </source>
</evidence>
<feature type="compositionally biased region" description="Basic and acidic residues" evidence="1">
    <location>
        <begin position="33"/>
        <end position="45"/>
    </location>
</feature>
<organism evidence="3 4">
    <name type="scientific">Phytophthora nicotianae P1569</name>
    <dbReference type="NCBI Taxonomy" id="1317065"/>
    <lineage>
        <taxon>Eukaryota</taxon>
        <taxon>Sar</taxon>
        <taxon>Stramenopiles</taxon>
        <taxon>Oomycota</taxon>
        <taxon>Peronosporomycetes</taxon>
        <taxon>Peronosporales</taxon>
        <taxon>Peronosporaceae</taxon>
        <taxon>Phytophthora</taxon>
    </lineage>
</organism>
<accession>V9DV74</accession>
<dbReference type="HOGENOM" id="CLU_2611271_0_0_1"/>
<evidence type="ECO:0000256" key="2">
    <source>
        <dbReference type="SAM" id="SignalP"/>
    </source>
</evidence>
<dbReference type="OrthoDB" id="10424577at2759"/>
<evidence type="ECO:0000313" key="3">
    <source>
        <dbReference type="EMBL" id="ETI30536.1"/>
    </source>
</evidence>
<evidence type="ECO:0008006" key="5">
    <source>
        <dbReference type="Google" id="ProtNLM"/>
    </source>
</evidence>
<name>V9DV74_PHYNI</name>
<dbReference type="EMBL" id="ANIZ01003940">
    <property type="protein sequence ID" value="ETI30536.1"/>
    <property type="molecule type" value="Genomic_DNA"/>
</dbReference>
<feature type="chain" id="PRO_5004773346" description="RxLR effector protein" evidence="2">
    <location>
        <begin position="23"/>
        <end position="79"/>
    </location>
</feature>
<protein>
    <recommendedName>
        <fullName evidence="5">RxLR effector protein</fullName>
    </recommendedName>
</protein>
<reference evidence="3 4" key="1">
    <citation type="submission" date="2013-11" db="EMBL/GenBank/DDBJ databases">
        <title>The Genome Sequence of Phytophthora parasitica P1569.</title>
        <authorList>
            <consortium name="The Broad Institute Genomics Platform"/>
            <person name="Russ C."/>
            <person name="Tyler B."/>
            <person name="Panabieres F."/>
            <person name="Shan W."/>
            <person name="Tripathy S."/>
            <person name="Grunwald N."/>
            <person name="Machado M."/>
            <person name="Johnson C.S."/>
            <person name="Arredondo F."/>
            <person name="Hong C."/>
            <person name="Coffey M."/>
            <person name="Young S.K."/>
            <person name="Zeng Q."/>
            <person name="Gargeya S."/>
            <person name="Fitzgerald M."/>
            <person name="Abouelleil A."/>
            <person name="Alvarado L."/>
            <person name="Chapman S.B."/>
            <person name="Gainer-Dewar J."/>
            <person name="Goldberg J."/>
            <person name="Griggs A."/>
            <person name="Gujja S."/>
            <person name="Hansen M."/>
            <person name="Howarth C."/>
            <person name="Imamovic A."/>
            <person name="Ireland A."/>
            <person name="Larimer J."/>
            <person name="McCowan C."/>
            <person name="Murphy C."/>
            <person name="Pearson M."/>
            <person name="Poon T.W."/>
            <person name="Priest M."/>
            <person name="Roberts A."/>
            <person name="Saif S."/>
            <person name="Shea T."/>
            <person name="Sykes S."/>
            <person name="Wortman J."/>
            <person name="Nusbaum C."/>
            <person name="Birren B."/>
        </authorList>
    </citation>
    <scope>NUCLEOTIDE SEQUENCE [LARGE SCALE GENOMIC DNA]</scope>
    <source>
        <strain evidence="3 4">P1569</strain>
    </source>
</reference>
<sequence>MRLTIVLGVLTVVIALILATDAIETADNDKNNVRTRDTQLNEERAVSGGPQPGGIDSGPTQAWTNFKKWFKKWFKETFS</sequence>
<proteinExistence type="predicted"/>
<dbReference type="AlphaFoldDB" id="V9DV74"/>
<keyword evidence="2" id="KW-0732">Signal</keyword>
<evidence type="ECO:0000256" key="1">
    <source>
        <dbReference type="SAM" id="MobiDB-lite"/>
    </source>
</evidence>
<gene>
    <name evidence="3" type="ORF">F443_22345</name>
</gene>
<keyword evidence="4" id="KW-1185">Reference proteome</keyword>
<comment type="caution">
    <text evidence="3">The sequence shown here is derived from an EMBL/GenBank/DDBJ whole genome shotgun (WGS) entry which is preliminary data.</text>
</comment>
<feature type="signal peptide" evidence="2">
    <location>
        <begin position="1"/>
        <end position="22"/>
    </location>
</feature>
<dbReference type="Proteomes" id="UP000018721">
    <property type="component" value="Unassembled WGS sequence"/>
</dbReference>